<feature type="non-terminal residue" evidence="7">
    <location>
        <position position="79"/>
    </location>
</feature>
<keyword evidence="2" id="KW-0677">Repeat</keyword>
<dbReference type="PROSITE" id="PS00028">
    <property type="entry name" value="ZINC_FINGER_C2H2_1"/>
    <property type="match status" value="1"/>
</dbReference>
<name>A0A139ANV9_GONPJ</name>
<dbReference type="Gene3D" id="3.30.160.60">
    <property type="entry name" value="Classic Zinc Finger"/>
    <property type="match status" value="2"/>
</dbReference>
<dbReference type="AlphaFoldDB" id="A0A139ANV9"/>
<protein>
    <recommendedName>
        <fullName evidence="6">C2H2-type domain-containing protein</fullName>
    </recommendedName>
</protein>
<evidence type="ECO:0000256" key="3">
    <source>
        <dbReference type="ARBA" id="ARBA00022771"/>
    </source>
</evidence>
<evidence type="ECO:0000256" key="1">
    <source>
        <dbReference type="ARBA" id="ARBA00022723"/>
    </source>
</evidence>
<dbReference type="GO" id="GO:0000981">
    <property type="term" value="F:DNA-binding transcription factor activity, RNA polymerase II-specific"/>
    <property type="evidence" value="ECO:0007669"/>
    <property type="project" value="TreeGrafter"/>
</dbReference>
<evidence type="ECO:0000259" key="6">
    <source>
        <dbReference type="PROSITE" id="PS50157"/>
    </source>
</evidence>
<keyword evidence="4" id="KW-0862">Zinc</keyword>
<keyword evidence="8" id="KW-1185">Reference proteome</keyword>
<evidence type="ECO:0000313" key="7">
    <source>
        <dbReference type="EMBL" id="KXS18447.1"/>
    </source>
</evidence>
<dbReference type="PANTHER" id="PTHR14003:SF19">
    <property type="entry name" value="YY2 TRANSCRIPTION FACTOR"/>
    <property type="match status" value="1"/>
</dbReference>
<reference evidence="7 8" key="1">
    <citation type="journal article" date="2015" name="Genome Biol. Evol.">
        <title>Phylogenomic analyses indicate that early fungi evolved digesting cell walls of algal ancestors of land plants.</title>
        <authorList>
            <person name="Chang Y."/>
            <person name="Wang S."/>
            <person name="Sekimoto S."/>
            <person name="Aerts A.L."/>
            <person name="Choi C."/>
            <person name="Clum A."/>
            <person name="LaButti K.M."/>
            <person name="Lindquist E.A."/>
            <person name="Yee Ngan C."/>
            <person name="Ohm R.A."/>
            <person name="Salamov A.A."/>
            <person name="Grigoriev I.V."/>
            <person name="Spatafora J.W."/>
            <person name="Berbee M.L."/>
        </authorList>
    </citation>
    <scope>NUCLEOTIDE SEQUENCE [LARGE SCALE GENOMIC DNA]</scope>
    <source>
        <strain evidence="7 8">JEL478</strain>
    </source>
</reference>
<dbReference type="SMART" id="SM00355">
    <property type="entry name" value="ZnF_C2H2"/>
    <property type="match status" value="2"/>
</dbReference>
<evidence type="ECO:0000313" key="8">
    <source>
        <dbReference type="Proteomes" id="UP000070544"/>
    </source>
</evidence>
<dbReference type="PANTHER" id="PTHR14003">
    <property type="entry name" value="TRANSCRIPTIONAL REPRESSOR PROTEIN YY"/>
    <property type="match status" value="1"/>
</dbReference>
<dbReference type="PROSITE" id="PS50157">
    <property type="entry name" value="ZINC_FINGER_C2H2_2"/>
    <property type="match status" value="1"/>
</dbReference>
<dbReference type="InterPro" id="IPR036236">
    <property type="entry name" value="Znf_C2H2_sf"/>
</dbReference>
<accession>A0A139ANV9</accession>
<dbReference type="GO" id="GO:0031519">
    <property type="term" value="C:PcG protein complex"/>
    <property type="evidence" value="ECO:0007669"/>
    <property type="project" value="TreeGrafter"/>
</dbReference>
<evidence type="ECO:0000256" key="4">
    <source>
        <dbReference type="ARBA" id="ARBA00022833"/>
    </source>
</evidence>
<feature type="domain" description="C2H2-type" evidence="6">
    <location>
        <begin position="29"/>
        <end position="56"/>
    </location>
</feature>
<dbReference type="SUPFAM" id="SSF57667">
    <property type="entry name" value="beta-beta-alpha zinc fingers"/>
    <property type="match status" value="1"/>
</dbReference>
<dbReference type="GO" id="GO:0000978">
    <property type="term" value="F:RNA polymerase II cis-regulatory region sequence-specific DNA binding"/>
    <property type="evidence" value="ECO:0007669"/>
    <property type="project" value="TreeGrafter"/>
</dbReference>
<sequence length="79" mass="9337">MTRASPTLRRWNLESHLNTLKHNPYNPGHVCPTCGVKFTRKGQLTRHVVRHTGERPYPCRFPGCEEQFARVDRRSRHEK</sequence>
<dbReference type="Proteomes" id="UP000070544">
    <property type="component" value="Unassembled WGS sequence"/>
</dbReference>
<dbReference type="GO" id="GO:0008270">
    <property type="term" value="F:zinc ion binding"/>
    <property type="evidence" value="ECO:0007669"/>
    <property type="project" value="UniProtKB-KW"/>
</dbReference>
<evidence type="ECO:0000256" key="2">
    <source>
        <dbReference type="ARBA" id="ARBA00022737"/>
    </source>
</evidence>
<keyword evidence="3 5" id="KW-0863">Zinc-finger</keyword>
<dbReference type="Pfam" id="PF00096">
    <property type="entry name" value="zf-C2H2"/>
    <property type="match status" value="1"/>
</dbReference>
<dbReference type="STRING" id="1344416.A0A139ANV9"/>
<proteinExistence type="predicted"/>
<dbReference type="InterPro" id="IPR013087">
    <property type="entry name" value="Znf_C2H2_type"/>
</dbReference>
<keyword evidence="1" id="KW-0479">Metal-binding</keyword>
<dbReference type="EMBL" id="KQ965742">
    <property type="protein sequence ID" value="KXS18447.1"/>
    <property type="molecule type" value="Genomic_DNA"/>
</dbReference>
<organism evidence="7 8">
    <name type="scientific">Gonapodya prolifera (strain JEL478)</name>
    <name type="common">Monoblepharis prolifera</name>
    <dbReference type="NCBI Taxonomy" id="1344416"/>
    <lineage>
        <taxon>Eukaryota</taxon>
        <taxon>Fungi</taxon>
        <taxon>Fungi incertae sedis</taxon>
        <taxon>Chytridiomycota</taxon>
        <taxon>Chytridiomycota incertae sedis</taxon>
        <taxon>Monoblepharidomycetes</taxon>
        <taxon>Monoblepharidales</taxon>
        <taxon>Gonapodyaceae</taxon>
        <taxon>Gonapodya</taxon>
    </lineage>
</organism>
<dbReference type="OrthoDB" id="8922241at2759"/>
<dbReference type="GO" id="GO:0005667">
    <property type="term" value="C:transcription regulator complex"/>
    <property type="evidence" value="ECO:0007669"/>
    <property type="project" value="TreeGrafter"/>
</dbReference>
<evidence type="ECO:0000256" key="5">
    <source>
        <dbReference type="PROSITE-ProRule" id="PRU00042"/>
    </source>
</evidence>
<gene>
    <name evidence="7" type="ORF">M427DRAFT_96113</name>
</gene>
<dbReference type="GO" id="GO:0000785">
    <property type="term" value="C:chromatin"/>
    <property type="evidence" value="ECO:0007669"/>
    <property type="project" value="TreeGrafter"/>
</dbReference>